<dbReference type="InterPro" id="IPR036691">
    <property type="entry name" value="Endo/exonu/phosph_ase_sf"/>
</dbReference>
<evidence type="ECO:0000313" key="2">
    <source>
        <dbReference type="EnsemblPlants" id="QL12p021682:mrna:CDS:1"/>
    </source>
</evidence>
<organism evidence="2 3">
    <name type="scientific">Quercus lobata</name>
    <name type="common">Valley oak</name>
    <dbReference type="NCBI Taxonomy" id="97700"/>
    <lineage>
        <taxon>Eukaryota</taxon>
        <taxon>Viridiplantae</taxon>
        <taxon>Streptophyta</taxon>
        <taxon>Embryophyta</taxon>
        <taxon>Tracheophyta</taxon>
        <taxon>Spermatophyta</taxon>
        <taxon>Magnoliopsida</taxon>
        <taxon>eudicotyledons</taxon>
        <taxon>Gunneridae</taxon>
        <taxon>Pentapetalae</taxon>
        <taxon>rosids</taxon>
        <taxon>fabids</taxon>
        <taxon>Fagales</taxon>
        <taxon>Fagaceae</taxon>
        <taxon>Quercus</taxon>
    </lineage>
</organism>
<dbReference type="InParanoid" id="A0A7N2REL6"/>
<dbReference type="PANTHER" id="PTHR33710">
    <property type="entry name" value="BNAC02G09200D PROTEIN"/>
    <property type="match status" value="1"/>
</dbReference>
<protein>
    <recommendedName>
        <fullName evidence="1">Endonuclease/exonuclease/phosphatase domain-containing protein</fullName>
    </recommendedName>
</protein>
<dbReference type="InterPro" id="IPR005135">
    <property type="entry name" value="Endo/exonuclease/phosphatase"/>
</dbReference>
<evidence type="ECO:0000259" key="1">
    <source>
        <dbReference type="Pfam" id="PF03372"/>
    </source>
</evidence>
<dbReference type="SUPFAM" id="SSF56219">
    <property type="entry name" value="DNase I-like"/>
    <property type="match status" value="1"/>
</dbReference>
<reference evidence="2" key="2">
    <citation type="submission" date="2021-01" db="UniProtKB">
        <authorList>
            <consortium name="EnsemblPlants"/>
        </authorList>
    </citation>
    <scope>IDENTIFICATION</scope>
</reference>
<dbReference type="OMA" id="CADIVEN"/>
<accession>A0A7N2REL6</accession>
<dbReference type="EnsemblPlants" id="QL12p021682:mrna">
    <property type="protein sequence ID" value="QL12p021682:mrna:CDS:1"/>
    <property type="gene ID" value="QL12p021682"/>
</dbReference>
<dbReference type="EMBL" id="LRBV02000012">
    <property type="status" value="NOT_ANNOTATED_CDS"/>
    <property type="molecule type" value="Genomic_DNA"/>
</dbReference>
<sequence>MKSFVPSEGKSGGLALFWKEGIKLDIQTYSQSHIDALVHGRGEVGWWHLTGFYGDPDTNKRPESWRKLRYLSKTSDLPWLVIGDFNEITSVFEKEGGSDRPRQQMGNFVDTINWCSLKDLGYTGPKFTWLYQTAAGVQIRERLDRALATNGWMDLFLEAKLFHLTSAASDHSPLSLHMVRRRRMRKMGRVFRFESMWLKEPRCEEIVHEAWDEGKAIASDFSLMSCLDRCRARLEDWNKVEFGHVGKTIADLQKHLEWLERQPMSLENIRSMKATRVDLNCWLEKEDAM</sequence>
<dbReference type="GO" id="GO:0003824">
    <property type="term" value="F:catalytic activity"/>
    <property type="evidence" value="ECO:0007669"/>
    <property type="project" value="InterPro"/>
</dbReference>
<dbReference type="Pfam" id="PF03372">
    <property type="entry name" value="Exo_endo_phos"/>
    <property type="match status" value="1"/>
</dbReference>
<proteinExistence type="predicted"/>
<dbReference type="AlphaFoldDB" id="A0A7N2REL6"/>
<dbReference type="Gramene" id="QL12p021682:mrna">
    <property type="protein sequence ID" value="QL12p021682:mrna:CDS:1"/>
    <property type="gene ID" value="QL12p021682"/>
</dbReference>
<feature type="domain" description="Endonuclease/exonuclease/phosphatase" evidence="1">
    <location>
        <begin position="8"/>
        <end position="171"/>
    </location>
</feature>
<keyword evidence="3" id="KW-1185">Reference proteome</keyword>
<name>A0A7N2REL6_QUELO</name>
<dbReference type="Gene3D" id="3.60.10.10">
    <property type="entry name" value="Endonuclease/exonuclease/phosphatase"/>
    <property type="match status" value="1"/>
</dbReference>
<reference evidence="2 3" key="1">
    <citation type="journal article" date="2016" name="G3 (Bethesda)">
        <title>First Draft Assembly and Annotation of the Genome of a California Endemic Oak Quercus lobata Nee (Fagaceae).</title>
        <authorList>
            <person name="Sork V.L."/>
            <person name="Fitz-Gibbon S.T."/>
            <person name="Puiu D."/>
            <person name="Crepeau M."/>
            <person name="Gugger P.F."/>
            <person name="Sherman R."/>
            <person name="Stevens K."/>
            <person name="Langley C.H."/>
            <person name="Pellegrini M."/>
            <person name="Salzberg S.L."/>
        </authorList>
    </citation>
    <scope>NUCLEOTIDE SEQUENCE [LARGE SCALE GENOMIC DNA]</scope>
    <source>
        <strain evidence="2 3">cv. SW786</strain>
    </source>
</reference>
<evidence type="ECO:0000313" key="3">
    <source>
        <dbReference type="Proteomes" id="UP000594261"/>
    </source>
</evidence>
<dbReference type="Proteomes" id="UP000594261">
    <property type="component" value="Chromosome 12"/>
</dbReference>
<dbReference type="PANTHER" id="PTHR33710:SF62">
    <property type="entry name" value="DUF4283 DOMAIN PROTEIN"/>
    <property type="match status" value="1"/>
</dbReference>